<feature type="region of interest" description="Disordered" evidence="1">
    <location>
        <begin position="105"/>
        <end position="129"/>
    </location>
</feature>
<dbReference type="Pfam" id="PF26369">
    <property type="entry name" value="UPF0426"/>
    <property type="match status" value="1"/>
</dbReference>
<protein>
    <submittedName>
        <fullName evidence="2">Uncharacterized protein</fullName>
    </submittedName>
</protein>
<accession>A0AAW1QJM0</accession>
<comment type="caution">
    <text evidence="2">The sequence shown here is derived from an EMBL/GenBank/DDBJ whole genome shotgun (WGS) entry which is preliminary data.</text>
</comment>
<name>A0AAW1QJM0_9CHLO</name>
<gene>
    <name evidence="2" type="ORF">WJX74_006130</name>
</gene>
<feature type="compositionally biased region" description="Low complexity" evidence="1">
    <location>
        <begin position="113"/>
        <end position="129"/>
    </location>
</feature>
<dbReference type="PANTHER" id="PTHR35996">
    <property type="entry name" value="OSJNBA0038O10.25 PROTEIN"/>
    <property type="match status" value="1"/>
</dbReference>
<evidence type="ECO:0000256" key="1">
    <source>
        <dbReference type="SAM" id="MobiDB-lite"/>
    </source>
</evidence>
<keyword evidence="3" id="KW-1185">Reference proteome</keyword>
<dbReference type="AlphaFoldDB" id="A0AAW1QJM0"/>
<dbReference type="PANTHER" id="PTHR35996:SF1">
    <property type="entry name" value="OS04G0528100 PROTEIN"/>
    <property type="match status" value="1"/>
</dbReference>
<evidence type="ECO:0000313" key="3">
    <source>
        <dbReference type="Proteomes" id="UP001438707"/>
    </source>
</evidence>
<organism evidence="2 3">
    <name type="scientific">Apatococcus lobatus</name>
    <dbReference type="NCBI Taxonomy" id="904363"/>
    <lineage>
        <taxon>Eukaryota</taxon>
        <taxon>Viridiplantae</taxon>
        <taxon>Chlorophyta</taxon>
        <taxon>core chlorophytes</taxon>
        <taxon>Trebouxiophyceae</taxon>
        <taxon>Chlorellales</taxon>
        <taxon>Chlorellaceae</taxon>
        <taxon>Apatococcus</taxon>
    </lineage>
</organism>
<proteinExistence type="predicted"/>
<dbReference type="EMBL" id="JALJOS010000036">
    <property type="protein sequence ID" value="KAK9821666.1"/>
    <property type="molecule type" value="Genomic_DNA"/>
</dbReference>
<evidence type="ECO:0000313" key="2">
    <source>
        <dbReference type="EMBL" id="KAK9821666.1"/>
    </source>
</evidence>
<dbReference type="InterPro" id="IPR040278">
    <property type="entry name" value="UPF0426"/>
</dbReference>
<reference evidence="2 3" key="1">
    <citation type="journal article" date="2024" name="Nat. Commun.">
        <title>Phylogenomics reveals the evolutionary origins of lichenization in chlorophyte algae.</title>
        <authorList>
            <person name="Puginier C."/>
            <person name="Libourel C."/>
            <person name="Otte J."/>
            <person name="Skaloud P."/>
            <person name="Haon M."/>
            <person name="Grisel S."/>
            <person name="Petersen M."/>
            <person name="Berrin J.G."/>
            <person name="Delaux P.M."/>
            <person name="Dal Grande F."/>
            <person name="Keller J."/>
        </authorList>
    </citation>
    <scope>NUCLEOTIDE SEQUENCE [LARGE SCALE GENOMIC DNA]</scope>
    <source>
        <strain evidence="2 3">SAG 2145</strain>
    </source>
</reference>
<dbReference type="Proteomes" id="UP001438707">
    <property type="component" value="Unassembled WGS sequence"/>
</dbReference>
<sequence>MALPLVQQSRGFSASRPCRTLLSKPSTSRVQLNKPARAVQTQASLLDSVEDPLFKAALQEPVAFWGGAFAGILGLDLKQDPLKSWLERTSTNAGVAYQMQLNKYQTEQERRQQQMQPQKQLPRRSSASK</sequence>